<dbReference type="InterPro" id="IPR053008">
    <property type="entry name" value="Phomopsin_biosynth_assoc"/>
</dbReference>
<keyword evidence="3" id="KW-1185">Reference proteome</keyword>
<dbReference type="EMBL" id="VNKQ01000009">
    <property type="protein sequence ID" value="KAG0648776.1"/>
    <property type="molecule type" value="Genomic_DNA"/>
</dbReference>
<organism evidence="2 3">
    <name type="scientific">Hyphodiscus hymeniophilus</name>
    <dbReference type="NCBI Taxonomy" id="353542"/>
    <lineage>
        <taxon>Eukaryota</taxon>
        <taxon>Fungi</taxon>
        <taxon>Dikarya</taxon>
        <taxon>Ascomycota</taxon>
        <taxon>Pezizomycotina</taxon>
        <taxon>Leotiomycetes</taxon>
        <taxon>Helotiales</taxon>
        <taxon>Hyphodiscaceae</taxon>
        <taxon>Hyphodiscus</taxon>
    </lineage>
</organism>
<keyword evidence="1" id="KW-1133">Transmembrane helix</keyword>
<comment type="caution">
    <text evidence="2">The sequence shown here is derived from an EMBL/GenBank/DDBJ whole genome shotgun (WGS) entry which is preliminary data.</text>
</comment>
<evidence type="ECO:0000256" key="1">
    <source>
        <dbReference type="SAM" id="Phobius"/>
    </source>
</evidence>
<dbReference type="PANTHER" id="PTHR35896">
    <property type="entry name" value="IG-LIKE DOMAIN-CONTAINING PROTEIN"/>
    <property type="match status" value="1"/>
</dbReference>
<accession>A0A9P6VIL1</accession>
<sequence length="207" mass="24240">MKHETDAFKNVEYSSLNMQPVRRKSWNALSFVAGFATTIVVGAIAFYIYHTIALPKTAAEIEAEDWNYCGRSSVTAMERGCVMEPWFYGFMPPQCVYPELSNTLPVFEDRDYFSDENLTQPISRDQLYAGKHNVIYTDKYHDEHCLFQWRKLQWAVTNRMEFVDNKTISMHHSKHCADEMTKTCELANVPRANYVELGFYRCRKTPW</sequence>
<feature type="transmembrane region" description="Helical" evidence="1">
    <location>
        <begin position="28"/>
        <end position="49"/>
    </location>
</feature>
<keyword evidence="1" id="KW-0812">Transmembrane</keyword>
<name>A0A9P6VIL1_9HELO</name>
<protein>
    <submittedName>
        <fullName evidence="2">Uncharacterized protein</fullName>
    </submittedName>
</protein>
<proteinExistence type="predicted"/>
<dbReference type="OrthoDB" id="3501153at2759"/>
<reference evidence="2" key="1">
    <citation type="submission" date="2019-07" db="EMBL/GenBank/DDBJ databases">
        <title>Hyphodiscus hymeniophilus genome sequencing and assembly.</title>
        <authorList>
            <person name="Kramer G."/>
            <person name="Nodwell J."/>
        </authorList>
    </citation>
    <scope>NUCLEOTIDE SEQUENCE</scope>
    <source>
        <strain evidence="2">ATCC 34498</strain>
    </source>
</reference>
<dbReference type="PANTHER" id="PTHR35896:SF3">
    <property type="entry name" value="MAJOR FACILITATOR SUPERFAMILY TRANSPORTER"/>
    <property type="match status" value="1"/>
</dbReference>
<evidence type="ECO:0000313" key="2">
    <source>
        <dbReference type="EMBL" id="KAG0648776.1"/>
    </source>
</evidence>
<gene>
    <name evidence="2" type="ORF">D0Z07_4707</name>
</gene>
<dbReference type="Proteomes" id="UP000785200">
    <property type="component" value="Unassembled WGS sequence"/>
</dbReference>
<dbReference type="AlphaFoldDB" id="A0A9P6VIL1"/>
<evidence type="ECO:0000313" key="3">
    <source>
        <dbReference type="Proteomes" id="UP000785200"/>
    </source>
</evidence>
<keyword evidence="1" id="KW-0472">Membrane</keyword>